<accession>A0A0P9LT41</accession>
<dbReference type="EMBL" id="LJPX01000150">
    <property type="protein sequence ID" value="KPW78552.1"/>
    <property type="molecule type" value="Genomic_DNA"/>
</dbReference>
<evidence type="ECO:0000313" key="4">
    <source>
        <dbReference type="Proteomes" id="UP000281372"/>
    </source>
</evidence>
<comment type="caution">
    <text evidence="1">The sequence shown here is derived from an EMBL/GenBank/DDBJ whole genome shotgun (WGS) entry which is preliminary data.</text>
</comment>
<reference evidence="2 4" key="2">
    <citation type="submission" date="2018-08" db="EMBL/GenBank/DDBJ databases">
        <title>Recombination of ecologically and evolutionarily significant loci maintains genetic cohesion in the Pseudomonas syringae species complex.</title>
        <authorList>
            <person name="Dillon M."/>
            <person name="Thakur S."/>
            <person name="Almeida R.N.D."/>
            <person name="Weir B.S."/>
            <person name="Guttman D.S."/>
        </authorList>
    </citation>
    <scope>NUCLEOTIDE SEQUENCE [LARGE SCALE GENOMIC DNA]</scope>
    <source>
        <strain evidence="2 4">ICMP 2821</strain>
    </source>
</reference>
<dbReference type="PATRIC" id="fig|86840.3.peg.659"/>
<reference evidence="1 3" key="1">
    <citation type="submission" date="2015-09" db="EMBL/GenBank/DDBJ databases">
        <title>Genome announcement of multiple Pseudomonas syringae strains.</title>
        <authorList>
            <person name="Thakur S."/>
            <person name="Wang P.W."/>
            <person name="Gong Y."/>
            <person name="Weir B.S."/>
            <person name="Guttman D.S."/>
        </authorList>
    </citation>
    <scope>NUCLEOTIDE SEQUENCE [LARGE SCALE GENOMIC DNA]</scope>
    <source>
        <strain evidence="1 3">ICMP2823</strain>
    </source>
</reference>
<protein>
    <submittedName>
        <fullName evidence="2">Phage minor tail</fullName>
    </submittedName>
    <submittedName>
        <fullName evidence="1">Prophage PssSM-02, minor tail protein</fullName>
    </submittedName>
</protein>
<dbReference type="EMBL" id="RBOW01000858">
    <property type="protein sequence ID" value="RMN20805.1"/>
    <property type="molecule type" value="Genomic_DNA"/>
</dbReference>
<sequence>MAIETFTWPTQHGDAPDISYRVRTSQFGDGYKQQVGDGLNNKLDSYPVTFSGNQERVLAIMAFLDRHAGAKAFLWATPLGQVGLFTCKNPVPTPMGGRIFKLTATFERAFHS</sequence>
<dbReference type="InterPro" id="IPR010265">
    <property type="entry name" value="Phage_lambda_TipM"/>
</dbReference>
<dbReference type="Proteomes" id="UP000050564">
    <property type="component" value="Unassembled WGS sequence"/>
</dbReference>
<proteinExistence type="predicted"/>
<evidence type="ECO:0000313" key="2">
    <source>
        <dbReference type="EMBL" id="RMN20805.1"/>
    </source>
</evidence>
<dbReference type="AlphaFoldDB" id="A0A0P9LT41"/>
<dbReference type="Pfam" id="PF05939">
    <property type="entry name" value="Phage_min_tail"/>
    <property type="match status" value="1"/>
</dbReference>
<evidence type="ECO:0000313" key="1">
    <source>
        <dbReference type="EMBL" id="KPW78552.1"/>
    </source>
</evidence>
<organism evidence="1 3">
    <name type="scientific">Pseudomonas cannabina</name>
    <dbReference type="NCBI Taxonomy" id="86840"/>
    <lineage>
        <taxon>Bacteria</taxon>
        <taxon>Pseudomonadati</taxon>
        <taxon>Pseudomonadota</taxon>
        <taxon>Gammaproteobacteria</taxon>
        <taxon>Pseudomonadales</taxon>
        <taxon>Pseudomonadaceae</taxon>
        <taxon>Pseudomonas</taxon>
    </lineage>
</organism>
<gene>
    <name evidence="1" type="ORF">ALO81_100900</name>
    <name evidence="2" type="ORF">ALQ64_02403</name>
</gene>
<evidence type="ECO:0000313" key="3">
    <source>
        <dbReference type="Proteomes" id="UP000050564"/>
    </source>
</evidence>
<name>A0A0P9LT41_PSECA</name>
<dbReference type="Proteomes" id="UP000281372">
    <property type="component" value="Unassembled WGS sequence"/>
</dbReference>
<dbReference type="RefSeq" id="WP_054999302.1">
    <property type="nucleotide sequence ID" value="NZ_FNKU01000001.1"/>
</dbReference>